<feature type="domain" description="Cadherin" evidence="16">
    <location>
        <begin position="3383"/>
        <end position="3487"/>
    </location>
</feature>
<feature type="transmembrane region" description="Helical" evidence="15">
    <location>
        <begin position="3029"/>
        <end position="3051"/>
    </location>
</feature>
<keyword evidence="4 15" id="KW-0812">Transmembrane</keyword>
<dbReference type="InterPro" id="IPR020894">
    <property type="entry name" value="Cadherin_CS"/>
</dbReference>
<keyword evidence="6" id="KW-0677">Repeat</keyword>
<dbReference type="Proteomes" id="UP001295444">
    <property type="component" value="Chromosome 03"/>
</dbReference>
<feature type="domain" description="Cadherin" evidence="16">
    <location>
        <begin position="1536"/>
        <end position="1642"/>
    </location>
</feature>
<feature type="compositionally biased region" description="Basic residues" evidence="14">
    <location>
        <begin position="4874"/>
        <end position="4884"/>
    </location>
</feature>
<feature type="domain" description="Cadherin" evidence="16">
    <location>
        <begin position="2472"/>
        <end position="2580"/>
    </location>
</feature>
<feature type="compositionally biased region" description="Polar residues" evidence="14">
    <location>
        <begin position="4758"/>
        <end position="4774"/>
    </location>
</feature>
<dbReference type="Pfam" id="PF16492">
    <property type="entry name" value="Cadherin_C_2"/>
    <property type="match status" value="6"/>
</dbReference>
<keyword evidence="3" id="KW-1003">Cell membrane</keyword>
<dbReference type="FunFam" id="2.60.40.60:FF:000007">
    <property type="entry name" value="Protocadherin alpha 2"/>
    <property type="match status" value="1"/>
</dbReference>
<feature type="domain" description="Cadherin" evidence="16">
    <location>
        <begin position="1752"/>
        <end position="1858"/>
    </location>
</feature>
<keyword evidence="8" id="KW-0130">Cell adhesion</keyword>
<keyword evidence="7 13" id="KW-0106">Calcium</keyword>
<feature type="domain" description="Cadherin" evidence="16">
    <location>
        <begin position="4303"/>
        <end position="4407"/>
    </location>
</feature>
<evidence type="ECO:0000256" key="4">
    <source>
        <dbReference type="ARBA" id="ARBA00022692"/>
    </source>
</evidence>
<feature type="domain" description="Cadherin" evidence="16">
    <location>
        <begin position="2581"/>
        <end position="2687"/>
    </location>
</feature>
<dbReference type="FunFam" id="2.60.40.60:FF:000002">
    <property type="entry name" value="Protocadherin alpha 2"/>
    <property type="match status" value="6"/>
</dbReference>
<evidence type="ECO:0000256" key="12">
    <source>
        <dbReference type="ARBA" id="ARBA00074462"/>
    </source>
</evidence>
<dbReference type="InterPro" id="IPR015919">
    <property type="entry name" value="Cadherin-like_sf"/>
</dbReference>
<feature type="domain" description="Cadherin" evidence="16">
    <location>
        <begin position="248"/>
        <end position="354"/>
    </location>
</feature>
<dbReference type="GO" id="GO:0005886">
    <property type="term" value="C:plasma membrane"/>
    <property type="evidence" value="ECO:0007669"/>
    <property type="project" value="UniProtKB-SubCell"/>
</dbReference>
<feature type="domain" description="Cadherin" evidence="16">
    <location>
        <begin position="2793"/>
        <end position="2902"/>
    </location>
</feature>
<dbReference type="InterPro" id="IPR002126">
    <property type="entry name" value="Cadherin-like_dom"/>
</dbReference>
<name>A0AAD1RQW9_PELCU</name>
<keyword evidence="18" id="KW-1185">Reference proteome</keyword>
<feature type="domain" description="Cadherin" evidence="16">
    <location>
        <begin position="68"/>
        <end position="138"/>
    </location>
</feature>
<evidence type="ECO:0000256" key="10">
    <source>
        <dbReference type="ARBA" id="ARBA00023136"/>
    </source>
</evidence>
<feature type="domain" description="Cadherin" evidence="16">
    <location>
        <begin position="1643"/>
        <end position="1751"/>
    </location>
</feature>
<feature type="domain" description="Cadherin" evidence="16">
    <location>
        <begin position="2366"/>
        <end position="2472"/>
    </location>
</feature>
<dbReference type="SMART" id="SM00112">
    <property type="entry name" value="CA"/>
    <property type="match status" value="35"/>
</dbReference>
<feature type="domain" description="Cadherin" evidence="16">
    <location>
        <begin position="941"/>
        <end position="1047"/>
    </location>
</feature>
<dbReference type="FunFam" id="2.60.40.60:FF:000006">
    <property type="entry name" value="Protocadherin alpha 2"/>
    <property type="match status" value="5"/>
</dbReference>
<gene>
    <name evidence="17" type="ORF">PECUL_23A024673</name>
</gene>
<evidence type="ECO:0000313" key="18">
    <source>
        <dbReference type="Proteomes" id="UP001295444"/>
    </source>
</evidence>
<feature type="transmembrane region" description="Helical" evidence="15">
    <location>
        <begin position="3966"/>
        <end position="3988"/>
    </location>
</feature>
<feature type="domain" description="Cadherin" evidence="16">
    <location>
        <begin position="1859"/>
        <end position="1965"/>
    </location>
</feature>
<evidence type="ECO:0000256" key="15">
    <source>
        <dbReference type="SAM" id="Phobius"/>
    </source>
</evidence>
<keyword evidence="9 15" id="KW-1133">Transmembrane helix</keyword>
<feature type="region of interest" description="Disordered" evidence="14">
    <location>
        <begin position="4854"/>
        <end position="4884"/>
    </location>
</feature>
<feature type="transmembrane region" description="Helical" evidence="15">
    <location>
        <begin position="1523"/>
        <end position="1542"/>
    </location>
</feature>
<dbReference type="FunFam" id="2.60.40.60:FF:000129">
    <property type="entry name" value="protocadherin alpha-C2 isoform X1"/>
    <property type="match status" value="5"/>
</dbReference>
<feature type="transmembrane region" description="Helical" evidence="15">
    <location>
        <begin position="2203"/>
        <end position="2225"/>
    </location>
</feature>
<dbReference type="Pfam" id="PF08266">
    <property type="entry name" value="Cadherin_2"/>
    <property type="match status" value="5"/>
</dbReference>
<evidence type="ECO:0000256" key="6">
    <source>
        <dbReference type="ARBA" id="ARBA00022737"/>
    </source>
</evidence>
<dbReference type="InterPro" id="IPR013164">
    <property type="entry name" value="Cadherin_N"/>
</dbReference>
<dbReference type="PANTHER" id="PTHR24028:SF73">
    <property type="entry name" value="PROTOCADHERIN GAMMA-B3-RELATED"/>
    <property type="match status" value="1"/>
</dbReference>
<evidence type="ECO:0000256" key="14">
    <source>
        <dbReference type="SAM" id="MobiDB-lite"/>
    </source>
</evidence>
<feature type="domain" description="Cadherin" evidence="16">
    <location>
        <begin position="2099"/>
        <end position="2188"/>
    </location>
</feature>
<dbReference type="EMBL" id="OW240914">
    <property type="protein sequence ID" value="CAH2275882.1"/>
    <property type="molecule type" value="Genomic_DNA"/>
</dbReference>
<proteinExistence type="predicted"/>
<dbReference type="Pfam" id="PF15974">
    <property type="entry name" value="Cadherin_tail"/>
    <property type="match status" value="1"/>
</dbReference>
<dbReference type="PANTHER" id="PTHR24028">
    <property type="entry name" value="CADHERIN-87A"/>
    <property type="match status" value="1"/>
</dbReference>
<evidence type="ECO:0000256" key="5">
    <source>
        <dbReference type="ARBA" id="ARBA00022729"/>
    </source>
</evidence>
<dbReference type="FunFam" id="2.60.40.60:FF:000018">
    <property type="entry name" value="Protocadherin gamma c3"/>
    <property type="match status" value="5"/>
</dbReference>
<feature type="domain" description="Cadherin" evidence="16">
    <location>
        <begin position="1288"/>
        <end position="1377"/>
    </location>
</feature>
<feature type="transmembrane region" description="Helical" evidence="15">
    <location>
        <begin position="3156"/>
        <end position="3175"/>
    </location>
</feature>
<evidence type="ECO:0000313" key="17">
    <source>
        <dbReference type="EMBL" id="CAH2275882.1"/>
    </source>
</evidence>
<feature type="domain" description="Cadherin" evidence="16">
    <location>
        <begin position="3726"/>
        <end position="3815"/>
    </location>
</feature>
<evidence type="ECO:0000256" key="3">
    <source>
        <dbReference type="ARBA" id="ARBA00022475"/>
    </source>
</evidence>
<dbReference type="FunFam" id="2.60.40.60:FF:000004">
    <property type="entry name" value="Protocadherin 1 gamma 2"/>
    <property type="match status" value="6"/>
</dbReference>
<feature type="domain" description="Cadherin" evidence="16">
    <location>
        <begin position="139"/>
        <end position="247"/>
    </location>
</feature>
<dbReference type="Gene3D" id="2.60.40.60">
    <property type="entry name" value="Cadherins"/>
    <property type="match status" value="35"/>
</dbReference>
<comment type="subcellular location">
    <subcellularLocation>
        <location evidence="2">Cell membrane</location>
        <topology evidence="2">Single-pass type I membrane protein</topology>
    </subcellularLocation>
</comment>
<feature type="domain" description="Cadherin" evidence="16">
    <location>
        <begin position="4408"/>
        <end position="4517"/>
    </location>
</feature>
<keyword evidence="5" id="KW-0732">Signal</keyword>
<feature type="domain" description="Cadherin" evidence="16">
    <location>
        <begin position="2910"/>
        <end position="3014"/>
    </location>
</feature>
<feature type="domain" description="Cadherin" evidence="16">
    <location>
        <begin position="3488"/>
        <end position="3592"/>
    </location>
</feature>
<feature type="domain" description="Cadherin" evidence="16">
    <location>
        <begin position="3593"/>
        <end position="3702"/>
    </location>
</feature>
<dbReference type="FunFam" id="2.60.40.60:FF:000185">
    <property type="entry name" value="Protocadherin 2 alpha c"/>
    <property type="match status" value="1"/>
</dbReference>
<dbReference type="InterPro" id="IPR050174">
    <property type="entry name" value="Protocadherin/Cadherin-CA"/>
</dbReference>
<feature type="domain" description="Cadherin" evidence="16">
    <location>
        <begin position="3274"/>
        <end position="3382"/>
    </location>
</feature>
<feature type="transmembrane region" description="Helical" evidence="15">
    <location>
        <begin position="4645"/>
        <end position="4668"/>
    </location>
</feature>
<comment type="function">
    <text evidence="1">Potential calcium-dependent cell-adhesion protein. May be involved in the establishment and maintenance of specific neuronal connections in the brain.</text>
</comment>
<organism evidence="17 18">
    <name type="scientific">Pelobates cultripes</name>
    <name type="common">Western spadefoot toad</name>
    <dbReference type="NCBI Taxonomy" id="61616"/>
    <lineage>
        <taxon>Eukaryota</taxon>
        <taxon>Metazoa</taxon>
        <taxon>Chordata</taxon>
        <taxon>Craniata</taxon>
        <taxon>Vertebrata</taxon>
        <taxon>Euteleostomi</taxon>
        <taxon>Amphibia</taxon>
        <taxon>Batrachia</taxon>
        <taxon>Anura</taxon>
        <taxon>Pelobatoidea</taxon>
        <taxon>Pelobatidae</taxon>
        <taxon>Pelobates</taxon>
    </lineage>
</organism>
<feature type="domain" description="Cadherin" evidence="16">
    <location>
        <begin position="1966"/>
        <end position="2075"/>
    </location>
</feature>
<feature type="transmembrane region" description="Helical" evidence="15">
    <location>
        <begin position="1390"/>
        <end position="1414"/>
    </location>
</feature>
<dbReference type="InterPro" id="IPR032455">
    <property type="entry name" value="Cadherin_C"/>
</dbReference>
<feature type="transmembrane region" description="Helical" evidence="15">
    <location>
        <begin position="2348"/>
        <end position="2367"/>
    </location>
</feature>
<feature type="domain" description="Cadherin" evidence="16">
    <location>
        <begin position="460"/>
        <end position="569"/>
    </location>
</feature>
<feature type="domain" description="Cadherin" evidence="16">
    <location>
        <begin position="592"/>
        <end position="682"/>
    </location>
</feature>
<sequence length="4884" mass="540227">MTEMKIKDSWKYKWIRWQVISSLLFSWLCHSVSGQLHYSMDEEMRKDSVIANIAKDLGLDIKQLSFRKFHIVSRVSEKYFSVNLDNGNLYVKDRIDRETLCGAVDPCLLNFDAVLDNPLNVFPVTIEIQDVNDNSPRFFHETITLEIIEFSSTGTHFILQNAGDPDIGNNSVQTYKLSDNQHFTLSEKTSTDGSKFVELVLLKSLDRETQNIHELILTAKDGGNPVRSGTVSIKVIVTDANDNFPIFTQEVYKVSISENAPINSTLLHVTATDQDEGSNAQITYSFIKTTDNALSTEIFTINSKNGDIKTNKKLDFEAVKHYEMSIQAKDGGGLVAHSKVLVEIIDENDNTPEISITSLTSPIPEDSTPGTRIALIEVHDQDSGENGEVDCQIIGEVPFQLIQSSSKYYKIVTINAMDREKESYYNITIIANDRGSPSLSTTKIIRLDISDVNDNRPVFKKSSYIAYVQENNLPGASIYSIHAFDQDFGDNAKIIYSISSINTEDISVSSYFSINIETGVIYAQRSFDYEQNKEFHINVSAKDNGFPSMTSNTTLIILIVDQNDNSPFILYPSPENVDSTSFEMVPLVSEEGSVITKVVAVDADSGHNAWLSYHFIPTSEPSPFSISQHTGEIRTSRVFEQKDVLKYKLVVLVKDNGVPSLSTTATLNIIVADSFQQVVPKFTNQVSDKDHPSNVQMYLVIALALISFLFILSVMLVIIARCKESKSPPAFGSLSTNLYSHVDPRYLSQYNNGTLPLPYSYNVCVALDSSERDFTFIKPKQDVPIDNLIDADDSGLGNENLAEPLPSNSLEKPLSMKKVSLLDINDNSPVYFHDTITLEIIELTSPGTHFILQNAEDPDIGINSVQTYKLSNNQHFILSEKSRTDDSTFPELVLEKPLDRETQSIHELILTALDGGNPIRSGTVSIKVIVTDANDNFPVFTEKIYKVSVSENAPISFMLLQVTATDQDEGFNAQVTYSLGKTSGNVLSAGMFKINATNGEITTNQKFDFEVARYYEMSIQAKDGGGLVAHSKVLIHIIDENDNAPEISITSLTSPIPEDSAPGTRIALIEVHDQDSEENGNVDCQITGNANAPFLLILSSSKYYKIVTTNTMDREKVSCYNITILATDRGSPPLSITQEIMLDISDVNDNPPLFTKAAHVAYVPENNLPGASIYSIQASDLDSGENAKIIYSILSINTEDIPVSSYLSINIETGVLYAQRSFDYEQHKEFQLQVTAKDNGSPSLSSNTTLLIRIIDQNDNAPRILYPSPGSIDSVSFEMVPLASKEDTLITKVVAVDADSGHNAWLSYHFMQVSEPSPFSISQHTGEIRTVRVFEQKDVLKYKVIVLVKDNGVPSLSATVTLSFIFADSIQQVVPKLTNQLSDEDPSTNLQMYLVIALALISFLFILSVMMVIISKCKESKSSPAFGSFSTNLYSQVDPKMISQYNNGTLPFPYSYNVCVALDSSESDFTFIKPKQDVPTDNLIDADDSGLGNEDLKETSSNSFVKYLVSNEKCRRKGMKWQVIFSFLFSWLCHSVSGQLHYSIAEEMRKDSVIGNIAKDLDLDIKQLSFRRFHIVSRVSEKYFSVNLQAGDLHVKDRIDRETLCGAVAPCLLSFDAVVDNPLTVFPVTIEIQDINDNSPIFFHETITLEIIEFTSPGTHFILQNAGDPDIGINSVQTYKLSDNRHFTLREKFRTDGSKFPELVLEKPLDRETQNIHELILSALDGGNPIRSGTTLIKIIITDGNDNFPIFTEEIYKVSVSENVPINFMLLKVSATDQDEGSNAQVTYSLGKISGNVLSAGMFKINATNGEITTNQKFDFEVARYYEMSIEAKDGGGLVAHSKVLIEIIDENDNAPEISITSLTSPIPEDSAPGTRIAVIEVHDQDSGENGNVDCQIIGNANAPFQLILSSSKYYKIVTTDTMDREKVSCYNITILATDRGSPPLSITQEIRLDISDINDNPPLFTNTANVAYVPENNLPGASIYSIQASDLDSGENAKIIYSILSINTEDIPVSSYLSINIETGVLYAQRSFDYEQHKEFQLQVTAKDNGSPSLSSNTTLLIRIIDQNDNAPKILYPSSGSIDSVSFEMVPLATKDDTLITKVVAVDADSGHNSWLSYHFIQVPEPSPFSISQHTGEIRTVHMFEHKDVLKYKVIVLVKDNGVPSLSASVTLSFIFADSFQQVVPKLTNQLSDEDSSTNLQMYLVIALALISFLFILSVMMVIISKCKESKSSPAFGSFSTNLYSQVDPKIMSQYNNGTLPPYSYNVCVALDSSESDFTFIKPKQDVPTDNLIDADDSGLGNEDLKETSSNCFVKFFSIFIPMTGIKNSTYCVECCQTIPAFQKYKWIIWQVIFSFLFSWLCHSVSGQLHYSIDEEMRKDSVIANIAKDLDLDIKQLTFRKFHIVSRVSDKYFSVNLDNGNIYVKDRIDRETLCGAEDHCLLTFDAVVDNPLNVFPITIEIQDINDNSPYFHDIITLEIIEFTSPGTHFMLQNAEDPDIGINSVQTYKLSDNQHFTLSEKTSTDGSKFPELVLEKPLDRETQNIHELILTALDGGNPIRSGTVSIKVIVTDANDNFPIFTQDVYKASVSENAPVNSTLLYVTATDQDEGSNAQITYSFRKKTGNVHSTEMFTINAINGEIKTNGKLDFETVKHYEMSIQAKDGAGLVVHSKVLVEIIDDNDNAPEISITSLTTPIPEDSAPGTRIALIEVHDQDSGENGDVDCQIIGNVPFELIHSSSKYYKIVTRNVMDREKESSYNITILATDKGSPPLTTTKFIKLDISDVNDNPPVFTKSTYIAYVAENNLPGGSIYSIHASDLDSGENAKVIYSISSINTENTSVSSYLSINVETGVLYAQRSFDYEQHKEFQLQVTAKDNGSPSMSSSTTLHLHIMDQNDNSPFILFPSPESTDSAYFEMVPLDSKEGTIITKVVAVDADSGHNAWLSYFIQASEPSPFSISQQTGEIRTSRIFEQKDVLKYKLVILVKDNGAPSLSATVTLSFIVADSFQQVVPNLTNQLSDEDSPSSLQMYLVIALVLISFLFILSVMLVIISKCKESKSPPVFGSLSTNLYSQVDPRMLSQYSNGTLPLPYSYNVCVALDSSESDFTFLKPKQDVPIDNLIDADDSGLGNENLTEPLPSNSLETSCKGYKRIRWQVIFTFLWLCHSVSGQLHYSIAEEMRKGSSIGNLAKDLQLNLKEISARKLRIVSRVSEKYFTINSENGNLYVADRIDREMLCGANTDCFLTFDAVVESPLNVFSVKVEIKDINDNPPKFIAENIDLEMSEHTLPGARFVLQNAEDLDIGINSLQKYRLSSNQHFVLGKKSNTDGSTFPELVLESTLDRESQISHELILTAFDGGNPVQTGTARIRITVTDINDNFPIFLQEVYKVSVMENIQMNSTILCVNASDKDDGINGLITYSFSTTAQNVLQAFTINAKNGDIKVKGNLDFEETNLYEISVQGKDGGGLAAHAKVLIQIIDENDNAPEISITSLSTPVPEDSMPDTVVALIEVHDIDSGENGEVDCQIIGSVPFKLMSSSSNFYKIITKSPLDREQASSYSITIEAKDKGSPPLSCRKIIKLDVSDINDNAPAFEKKFFVTYITENNLPGVSIYSIQAIDVDTEENGRLVYSFESTNIQEQTMSSYITINPVTGVIYAQRSFDYEKHKEFQVQITARDNGSPSLNSSAVLRICVVDQNDNAPLILYPSAGTDGSAMFEVVPFLSLQDTLVTKVVAVDVDSGHNAWLSYYFLQTLESSLFIIDQHTGETRTSRGTQEKDISRHTVVIIVKDNGTPRLSSSVTLNLVVADNFPQVFPEFESHHSKSNSQSSLQIYLIVGLALISFLFILTLMLTVIFKYRESKSCTPFSSLGTNMYPHVDHRVLATFPNGTLQLPYSYDVCVTLDSSEKDYTFLKPHQSVPVESLLDSNDSGIGNETVVNPLPTSSLMQEAHGGTHRQLKSLCHSMKTEVGYSFNLLFFGSLVFCISGQLHYSIPEETKKDFLVGNLAKDLSLNLRELSERKFRISSVSSEHLFSVNVENGNLLVADRIDRETICEMDTKCILNLEAIVENPLQVFSINVEIQDINDNSPVFSKNVVNLEISEFTQPRTRFVLGNALDPDIGVNSLQSYKISNNYYFKLGQKTSAGGQKYPELILENPLDREKQSALEIILTASDGGNPIKTGTAVIKIVISDINDNAPTFQKDLYQVSINENAPINSLVLHLIATDEDEGVNGQITYSFSRITKVGQHIFAINSQTGEIKTKGELDFEATKGYEMTVEAEDGGGLVSHCKVVIEIIDANDNSPEIILTSVSYTLSEDSLPGTVIALVNIRDLDSGGNGDVSCQLVGTIPFELISSSNNYYRLLTSSSLDREEIDSYNITIKATDKGSSPLSTMKTIKLDVSDVNDNAPVFEQTQYAVFIPENKESGSSIYRVQATDLDTHDNAKVTYSIVNKNIGDAPVSAYISINSMTGVLYAQRQFDYEQLREFEIQITAKDNGSPSLHSNITMKICITDQNDNAPKILYPSTGFDGSALFEIVPYSANKGYLVTKVVAVDADSGHNAWLSYKFLQVPENFHFTIGKHSGEIRTSHAFQYKESLKHKVVVLVNDNGNPSLSSTVALNLVVAENMQQEVSEMNNQSQTSNSQSNLNIYLVIGLALISFLFTLTVMLAIILRCRKSRHPKTFGHLSADMYSQVGPRFPSNYNNGTMTLPYTYDVCVSLDSTENEFAFLKPAQNVPTDNLIGTNDSGIGISSLNDISTTDLNTQQAQPNTDWRFSQAQRPGPSGAQPTEEAGVWPNNQFETERLQAMILASANEAAEGASAMGGGNGTMGLSARYGPQFTLQHVPDYRQNIYIPGTTSTLTNAAGKRDGKSAAPSGGNKKKSGKKEKK</sequence>
<feature type="domain" description="Cadherin" evidence="16">
    <location>
        <begin position="3982"/>
        <end position="4088"/>
    </location>
</feature>
<protein>
    <recommendedName>
        <fullName evidence="12">Protocadherin gamma-C3</fullName>
    </recommendedName>
</protein>
<evidence type="ECO:0000256" key="2">
    <source>
        <dbReference type="ARBA" id="ARBA00004251"/>
    </source>
</evidence>
<dbReference type="GO" id="GO:0007156">
    <property type="term" value="P:homophilic cell adhesion via plasma membrane adhesion molecules"/>
    <property type="evidence" value="ECO:0007669"/>
    <property type="project" value="InterPro"/>
</dbReference>
<feature type="domain" description="Cadherin" evidence="16">
    <location>
        <begin position="1048"/>
        <end position="1154"/>
    </location>
</feature>
<dbReference type="PROSITE" id="PS50268">
    <property type="entry name" value="CADHERIN_2"/>
    <property type="match status" value="35"/>
</dbReference>
<evidence type="ECO:0000256" key="1">
    <source>
        <dbReference type="ARBA" id="ARBA00003436"/>
    </source>
</evidence>
<dbReference type="PROSITE" id="PS00232">
    <property type="entry name" value="CADHERIN_1"/>
    <property type="match status" value="17"/>
</dbReference>
<feature type="transmembrane region" description="Helical" evidence="15">
    <location>
        <begin position="3830"/>
        <end position="3853"/>
    </location>
</feature>
<dbReference type="FunFam" id="2.60.40.60:FF:000001">
    <property type="entry name" value="Protocadherin alpha 2"/>
    <property type="match status" value="6"/>
</dbReference>
<evidence type="ECO:0000256" key="13">
    <source>
        <dbReference type="PROSITE-ProRule" id="PRU00043"/>
    </source>
</evidence>
<feature type="domain" description="Cadherin" evidence="16">
    <location>
        <begin position="832"/>
        <end position="940"/>
    </location>
</feature>
<dbReference type="SUPFAM" id="SSF49313">
    <property type="entry name" value="Cadherin-like"/>
    <property type="match status" value="35"/>
</dbReference>
<feature type="domain" description="Cadherin" evidence="16">
    <location>
        <begin position="4089"/>
        <end position="4197"/>
    </location>
</feature>
<feature type="domain" description="Cadherin" evidence="16">
    <location>
        <begin position="1155"/>
        <end position="1264"/>
    </location>
</feature>
<evidence type="ECO:0000256" key="7">
    <source>
        <dbReference type="ARBA" id="ARBA00022837"/>
    </source>
</evidence>
<dbReference type="GO" id="GO:0005509">
    <property type="term" value="F:calcium ion binding"/>
    <property type="evidence" value="ECO:0007669"/>
    <property type="project" value="UniProtKB-UniRule"/>
</dbReference>
<accession>A0AAD1RQW9</accession>
<dbReference type="InterPro" id="IPR031904">
    <property type="entry name" value="Cadherin_CBD"/>
</dbReference>
<feature type="domain" description="Cadherin" evidence="16">
    <location>
        <begin position="3211"/>
        <end position="3273"/>
    </location>
</feature>
<keyword evidence="10 15" id="KW-0472">Membrane</keyword>
<feature type="domain" description="Cadherin" evidence="16">
    <location>
        <begin position="355"/>
        <end position="459"/>
    </location>
</feature>
<evidence type="ECO:0000256" key="8">
    <source>
        <dbReference type="ARBA" id="ARBA00022889"/>
    </source>
</evidence>
<reference evidence="17" key="1">
    <citation type="submission" date="2022-03" db="EMBL/GenBank/DDBJ databases">
        <authorList>
            <person name="Alioto T."/>
            <person name="Alioto T."/>
            <person name="Gomez Garrido J."/>
        </authorList>
    </citation>
    <scope>NUCLEOTIDE SEQUENCE</scope>
</reference>
<feature type="domain" description="Cadherin" evidence="16">
    <location>
        <begin position="4533"/>
        <end position="4631"/>
    </location>
</feature>
<feature type="region of interest" description="Disordered" evidence="14">
    <location>
        <begin position="4758"/>
        <end position="4789"/>
    </location>
</feature>
<feature type="domain" description="Cadherin" evidence="16">
    <location>
        <begin position="4198"/>
        <end position="4302"/>
    </location>
</feature>
<keyword evidence="11" id="KW-0325">Glycoprotein</keyword>
<evidence type="ECO:0000259" key="16">
    <source>
        <dbReference type="PROSITE" id="PS50268"/>
    </source>
</evidence>
<dbReference type="PRINTS" id="PR00205">
    <property type="entry name" value="CADHERIN"/>
</dbReference>
<evidence type="ECO:0000256" key="11">
    <source>
        <dbReference type="ARBA" id="ARBA00023180"/>
    </source>
</evidence>
<feature type="domain" description="Cadherin" evidence="16">
    <location>
        <begin position="2688"/>
        <end position="2792"/>
    </location>
</feature>
<dbReference type="Pfam" id="PF00028">
    <property type="entry name" value="Cadherin"/>
    <property type="match status" value="30"/>
</dbReference>
<evidence type="ECO:0000256" key="9">
    <source>
        <dbReference type="ARBA" id="ARBA00022989"/>
    </source>
</evidence>
<dbReference type="CDD" id="cd11304">
    <property type="entry name" value="Cadherin_repeat"/>
    <property type="match status" value="35"/>
</dbReference>
<feature type="transmembrane region" description="Helical" evidence="15">
    <location>
        <begin position="697"/>
        <end position="719"/>
    </location>
</feature>